<sequence>MISNDDGVNAPGMKVLVRAAKTLFREVWVVAPETEQSATSHSLTLRRPLRIRKVSAKRFAVDGTPTDCVLLGVREIMKDAPPD</sequence>
<dbReference type="GO" id="GO:0008253">
    <property type="term" value="F:5'-nucleotidase activity"/>
    <property type="evidence" value="ECO:0007669"/>
    <property type="project" value="TreeGrafter"/>
</dbReference>
<dbReference type="GO" id="GO:0008254">
    <property type="term" value="F:3'-nucleotidase activity"/>
    <property type="evidence" value="ECO:0007669"/>
    <property type="project" value="TreeGrafter"/>
</dbReference>
<dbReference type="PANTHER" id="PTHR30457:SF12">
    <property type="entry name" value="5'_3'-NUCLEOTIDASE SURE"/>
    <property type="match status" value="1"/>
</dbReference>
<evidence type="ECO:0000256" key="4">
    <source>
        <dbReference type="ARBA" id="ARBA00022741"/>
    </source>
</evidence>
<dbReference type="InterPro" id="IPR030048">
    <property type="entry name" value="SurE"/>
</dbReference>
<dbReference type="Gene3D" id="3.40.1210.10">
    <property type="entry name" value="Survival protein SurE-like phosphatase/nucleotidase"/>
    <property type="match status" value="1"/>
</dbReference>
<dbReference type="GO" id="GO:0046872">
    <property type="term" value="F:metal ion binding"/>
    <property type="evidence" value="ECO:0007669"/>
    <property type="project" value="UniProtKB-KW"/>
</dbReference>
<dbReference type="GO" id="GO:0004309">
    <property type="term" value="F:exopolyphosphatase activity"/>
    <property type="evidence" value="ECO:0007669"/>
    <property type="project" value="TreeGrafter"/>
</dbReference>
<name>A0A382RZM4_9ZZZZ</name>
<dbReference type="EMBL" id="UINC01124910">
    <property type="protein sequence ID" value="SVD02368.1"/>
    <property type="molecule type" value="Genomic_DNA"/>
</dbReference>
<dbReference type="SUPFAM" id="SSF64167">
    <property type="entry name" value="SurE-like"/>
    <property type="match status" value="1"/>
</dbReference>
<reference evidence="7" key="1">
    <citation type="submission" date="2018-05" db="EMBL/GenBank/DDBJ databases">
        <authorList>
            <person name="Lanie J.A."/>
            <person name="Ng W.-L."/>
            <person name="Kazmierczak K.M."/>
            <person name="Andrzejewski T.M."/>
            <person name="Davidsen T.M."/>
            <person name="Wayne K.J."/>
            <person name="Tettelin H."/>
            <person name="Glass J.I."/>
            <person name="Rusch D."/>
            <person name="Podicherti R."/>
            <person name="Tsui H.-C.T."/>
            <person name="Winkler M.E."/>
        </authorList>
    </citation>
    <scope>NUCLEOTIDE SEQUENCE</scope>
</reference>
<keyword evidence="3" id="KW-0479">Metal-binding</keyword>
<protein>
    <recommendedName>
        <fullName evidence="6">Survival protein SurE-like phosphatase/nucleotidase domain-containing protein</fullName>
    </recommendedName>
</protein>
<accession>A0A382RZM4</accession>
<comment type="similarity">
    <text evidence="1">Belongs to the SurE nucleotidase family.</text>
</comment>
<dbReference type="InterPro" id="IPR002828">
    <property type="entry name" value="SurE-like_Pase/nucleotidase"/>
</dbReference>
<evidence type="ECO:0000256" key="2">
    <source>
        <dbReference type="ARBA" id="ARBA00022490"/>
    </source>
</evidence>
<keyword evidence="5" id="KW-0378">Hydrolase</keyword>
<evidence type="ECO:0000259" key="6">
    <source>
        <dbReference type="Pfam" id="PF01975"/>
    </source>
</evidence>
<evidence type="ECO:0000256" key="5">
    <source>
        <dbReference type="ARBA" id="ARBA00022801"/>
    </source>
</evidence>
<dbReference type="AlphaFoldDB" id="A0A382RZM4"/>
<feature type="non-terminal residue" evidence="7">
    <location>
        <position position="83"/>
    </location>
</feature>
<proteinExistence type="inferred from homology"/>
<dbReference type="PANTHER" id="PTHR30457">
    <property type="entry name" value="5'-NUCLEOTIDASE SURE"/>
    <property type="match status" value="1"/>
</dbReference>
<dbReference type="InterPro" id="IPR036523">
    <property type="entry name" value="SurE-like_sf"/>
</dbReference>
<evidence type="ECO:0000256" key="3">
    <source>
        <dbReference type="ARBA" id="ARBA00022723"/>
    </source>
</evidence>
<organism evidence="7">
    <name type="scientific">marine metagenome</name>
    <dbReference type="NCBI Taxonomy" id="408172"/>
    <lineage>
        <taxon>unclassified sequences</taxon>
        <taxon>metagenomes</taxon>
        <taxon>ecological metagenomes</taxon>
    </lineage>
</organism>
<keyword evidence="4" id="KW-0547">Nucleotide-binding</keyword>
<evidence type="ECO:0000313" key="7">
    <source>
        <dbReference type="EMBL" id="SVD02368.1"/>
    </source>
</evidence>
<evidence type="ECO:0000256" key="1">
    <source>
        <dbReference type="ARBA" id="ARBA00011062"/>
    </source>
</evidence>
<dbReference type="GO" id="GO:0000166">
    <property type="term" value="F:nucleotide binding"/>
    <property type="evidence" value="ECO:0007669"/>
    <property type="project" value="UniProtKB-KW"/>
</dbReference>
<feature type="domain" description="Survival protein SurE-like phosphatase/nucleotidase" evidence="6">
    <location>
        <begin position="1"/>
        <end position="83"/>
    </location>
</feature>
<gene>
    <name evidence="7" type="ORF">METZ01_LOCUS355222</name>
</gene>
<keyword evidence="2" id="KW-0963">Cytoplasm</keyword>
<dbReference type="Pfam" id="PF01975">
    <property type="entry name" value="SurE"/>
    <property type="match status" value="1"/>
</dbReference>